<dbReference type="InterPro" id="IPR004179">
    <property type="entry name" value="Sec63-dom"/>
</dbReference>
<evidence type="ECO:0000259" key="12">
    <source>
        <dbReference type="PROSITE" id="PS51194"/>
    </source>
</evidence>
<dbReference type="Gene3D" id="1.10.10.10">
    <property type="entry name" value="Winged helix-like DNA-binding domain superfamily/Winged helix DNA-binding domain"/>
    <property type="match status" value="1"/>
</dbReference>
<comment type="similarity">
    <text evidence="1">Belongs to the helicase family. SKI2 subfamily.</text>
</comment>
<dbReference type="EC" id="5.6.2.4" evidence="9"/>
<dbReference type="Gene3D" id="1.10.3380.10">
    <property type="entry name" value="Sec63 N-terminal domain-like domain"/>
    <property type="match status" value="1"/>
</dbReference>
<dbReference type="InterPro" id="IPR027417">
    <property type="entry name" value="P-loop_NTPase"/>
</dbReference>
<keyword evidence="3" id="KW-0378">Hydrolase</keyword>
<dbReference type="InterPro" id="IPR036390">
    <property type="entry name" value="WH_DNA-bd_sf"/>
</dbReference>
<keyword evidence="6" id="KW-0413">Isomerase</keyword>
<accession>A0ABD1F4X2</accession>
<protein>
    <recommendedName>
        <fullName evidence="9">DNA 3'-5' helicase</fullName>
        <ecNumber evidence="9">5.6.2.4</ecNumber>
    </recommendedName>
</protein>
<dbReference type="Pfam" id="PF23445">
    <property type="entry name" value="WHD_SNRNP200"/>
    <property type="match status" value="1"/>
</dbReference>
<evidence type="ECO:0000256" key="2">
    <source>
        <dbReference type="ARBA" id="ARBA00022741"/>
    </source>
</evidence>
<dbReference type="GO" id="GO:0016787">
    <property type="term" value="F:hydrolase activity"/>
    <property type="evidence" value="ECO:0007669"/>
    <property type="project" value="UniProtKB-KW"/>
</dbReference>
<keyword evidence="14" id="KW-1185">Reference proteome</keyword>
<keyword evidence="4" id="KW-0347">Helicase</keyword>
<evidence type="ECO:0000256" key="8">
    <source>
        <dbReference type="ARBA" id="ARBA00034617"/>
    </source>
</evidence>
<evidence type="ECO:0000256" key="9">
    <source>
        <dbReference type="ARBA" id="ARBA00034808"/>
    </source>
</evidence>
<dbReference type="Gene3D" id="3.40.50.300">
    <property type="entry name" value="P-loop containing nucleotide triphosphate hydrolases"/>
    <property type="match status" value="2"/>
</dbReference>
<dbReference type="InterPro" id="IPR014001">
    <property type="entry name" value="Helicase_ATP-bd"/>
</dbReference>
<comment type="catalytic activity">
    <reaction evidence="8">
        <text>Couples ATP hydrolysis with the unwinding of duplex DNA by translocating in the 3'-5' direction.</text>
        <dbReference type="EC" id="5.6.2.4"/>
    </reaction>
</comment>
<reference evidence="13 14" key="1">
    <citation type="submission" date="2024-05" db="EMBL/GenBank/DDBJ databases">
        <title>Genetic variation in Jamaican populations of the coffee berry borer (Hypothenemus hampei).</title>
        <authorList>
            <person name="Errbii M."/>
            <person name="Myrie A."/>
        </authorList>
    </citation>
    <scope>NUCLEOTIDE SEQUENCE [LARGE SCALE GENOMIC DNA]</scope>
    <source>
        <strain evidence="13">JA-Hopewell-2020-01-JO</strain>
        <tissue evidence="13">Whole body</tissue>
    </source>
</reference>
<dbReference type="SMART" id="SM00973">
    <property type="entry name" value="Sec63"/>
    <property type="match status" value="1"/>
</dbReference>
<dbReference type="FunFam" id="1.10.10.10:FF:000012">
    <property type="entry name" value="U5 small nuclear ribonucleoprotein helicase"/>
    <property type="match status" value="1"/>
</dbReference>
<dbReference type="CDD" id="cd18795">
    <property type="entry name" value="SF2_C_Ski2"/>
    <property type="match status" value="1"/>
</dbReference>
<dbReference type="GO" id="GO:0043138">
    <property type="term" value="F:3'-5' DNA helicase activity"/>
    <property type="evidence" value="ECO:0007669"/>
    <property type="project" value="UniProtKB-EC"/>
</dbReference>
<dbReference type="Pfam" id="PF00271">
    <property type="entry name" value="Helicase_C"/>
    <property type="match status" value="1"/>
</dbReference>
<gene>
    <name evidence="13" type="ORF">ABEB36_002100</name>
</gene>
<evidence type="ECO:0000313" key="14">
    <source>
        <dbReference type="Proteomes" id="UP001566132"/>
    </source>
</evidence>
<dbReference type="EMBL" id="JBDJPC010000002">
    <property type="protein sequence ID" value="KAL1512518.1"/>
    <property type="molecule type" value="Genomic_DNA"/>
</dbReference>
<dbReference type="InterPro" id="IPR052247">
    <property type="entry name" value="Meiotic_Crossover_Helicase"/>
</dbReference>
<dbReference type="InterPro" id="IPR057842">
    <property type="entry name" value="WH_MER3"/>
</dbReference>
<dbReference type="GO" id="GO:0051321">
    <property type="term" value="P:meiotic cell cycle"/>
    <property type="evidence" value="ECO:0007669"/>
    <property type="project" value="UniProtKB-KW"/>
</dbReference>
<keyword evidence="2" id="KW-0547">Nucleotide-binding</keyword>
<evidence type="ECO:0000256" key="3">
    <source>
        <dbReference type="ARBA" id="ARBA00022801"/>
    </source>
</evidence>
<dbReference type="SUPFAM" id="SSF158702">
    <property type="entry name" value="Sec63 N-terminal domain-like"/>
    <property type="match status" value="1"/>
</dbReference>
<feature type="domain" description="Helicase ATP-binding" evidence="11">
    <location>
        <begin position="37"/>
        <end position="229"/>
    </location>
</feature>
<dbReference type="InterPro" id="IPR011545">
    <property type="entry name" value="DEAD/DEAH_box_helicase_dom"/>
</dbReference>
<evidence type="ECO:0000259" key="11">
    <source>
        <dbReference type="PROSITE" id="PS51192"/>
    </source>
</evidence>
<dbReference type="PANTHER" id="PTHR47835">
    <property type="entry name" value="HFM1, ATP DEPENDENT DNA HELICASE HOMOLOG"/>
    <property type="match status" value="1"/>
</dbReference>
<dbReference type="PROSITE" id="PS51194">
    <property type="entry name" value="HELICASE_CTER"/>
    <property type="match status" value="1"/>
</dbReference>
<evidence type="ECO:0000256" key="1">
    <source>
        <dbReference type="ARBA" id="ARBA00010140"/>
    </source>
</evidence>
<comment type="caution">
    <text evidence="13">The sequence shown here is derived from an EMBL/GenBank/DDBJ whole genome shotgun (WGS) entry which is preliminary data.</text>
</comment>
<feature type="domain" description="Helicase C-terminal" evidence="12">
    <location>
        <begin position="267"/>
        <end position="455"/>
    </location>
</feature>
<proteinExistence type="inferred from homology"/>
<dbReference type="Proteomes" id="UP001566132">
    <property type="component" value="Unassembled WGS sequence"/>
</dbReference>
<organism evidence="13 14">
    <name type="scientific">Hypothenemus hampei</name>
    <name type="common">Coffee berry borer</name>
    <dbReference type="NCBI Taxonomy" id="57062"/>
    <lineage>
        <taxon>Eukaryota</taxon>
        <taxon>Metazoa</taxon>
        <taxon>Ecdysozoa</taxon>
        <taxon>Arthropoda</taxon>
        <taxon>Hexapoda</taxon>
        <taxon>Insecta</taxon>
        <taxon>Pterygota</taxon>
        <taxon>Neoptera</taxon>
        <taxon>Endopterygota</taxon>
        <taxon>Coleoptera</taxon>
        <taxon>Polyphaga</taxon>
        <taxon>Cucujiformia</taxon>
        <taxon>Curculionidae</taxon>
        <taxon>Scolytinae</taxon>
        <taxon>Hypothenemus</taxon>
    </lineage>
</organism>
<evidence type="ECO:0000256" key="10">
    <source>
        <dbReference type="ARBA" id="ARBA00048988"/>
    </source>
</evidence>
<dbReference type="SMART" id="SM00487">
    <property type="entry name" value="DEXDc"/>
    <property type="match status" value="1"/>
</dbReference>
<evidence type="ECO:0000256" key="6">
    <source>
        <dbReference type="ARBA" id="ARBA00023235"/>
    </source>
</evidence>
<dbReference type="PANTHER" id="PTHR47835:SF3">
    <property type="entry name" value="HELICASE FOR MEIOSIS 1"/>
    <property type="match status" value="1"/>
</dbReference>
<dbReference type="SUPFAM" id="SSF52540">
    <property type="entry name" value="P-loop containing nucleoside triphosphate hydrolases"/>
    <property type="match status" value="2"/>
</dbReference>
<dbReference type="Pfam" id="PF02889">
    <property type="entry name" value="Sec63"/>
    <property type="match status" value="1"/>
</dbReference>
<dbReference type="SUPFAM" id="SSF46785">
    <property type="entry name" value="Winged helix' DNA-binding domain"/>
    <property type="match status" value="1"/>
</dbReference>
<dbReference type="SMART" id="SM00490">
    <property type="entry name" value="HELICc"/>
    <property type="match status" value="1"/>
</dbReference>
<dbReference type="PROSITE" id="PS51192">
    <property type="entry name" value="HELICASE_ATP_BIND_1"/>
    <property type="match status" value="1"/>
</dbReference>
<dbReference type="Pfam" id="PF00270">
    <property type="entry name" value="DEAD"/>
    <property type="match status" value="1"/>
</dbReference>
<dbReference type="InterPro" id="IPR001650">
    <property type="entry name" value="Helicase_C-like"/>
</dbReference>
<sequence>MEILNNKLRSIDEIPSKYRSIFSKYPCFNVMQSAILDDSLWTDKSLVISAPTGSGKTSIFEIAIIRHLMLIEEHEAEDLSLGLVHNNKIVYISPIKALCQERLIDWHKKFAQFGLNSVSVTSDNDEIDCRTVMQYDLIISTPEKWDVLTRKWRQNDSLVASIGLFLIDEVHLLNIDSRGPTLEVIVSRMKTVASSLIVKKSIRFVALSATIPNIEDIAEWIGPSETTKYFKFSEDVRPVQLNKIVLGYNFNAQTQSIFKFDMSLSYKLSELISKYSKGKPTLIFCNTRKSVEMTAAHLISHLQIYLSPEQKAILQEISSKIGDNKLKQYVVHGIACHHAGMIRENREIIEESFRNGSVPVLVTTSTLAMGVNLPAHLVIVKCTKFYSDGGYKDYDEMSIFQMIGRAGRSQFGSSATALILTTLQEKAKYENMLLCAQTIESNLHKHLTEHLNAEVVLGTITDLEVAMRWLSSTFLYVRARKSPEKYKLSAELSKEKIDRKLLEMCQIDLNKLVKYGMIKMNEAIEVCPTVVGEIMAKYYVAFDTMKLFTQISGSEILMQILTVISKCKEFSDIYLRSNDKKTLNMLNRNDKYGSVVRFQLSGRIKTIDMKINVIIQAILGNLEINDQSILADSVRIIRNCERLTKCLIEYIETKENCFSALLNSIILCKCFQVKLWENSPFISKQLSGVGQVTSTLLTKAGKTTFKEIAQTNPRHIEMIVNRKAPFGSTLVEQARHMPEFNIHLKKLSQTVELTVTLLNPVILEENSTVDMASRMILLVGDSDNRILLYEKYDLSYILENPNVRRTIHLESFVLEFIKASFISEDWVGIDSSYTLELEHKESVTAIEEPKKNYYKQTFMDVYMNSVKKTTRKKKVISNKLINTNLKKKAKTKEVSLTKVVEEKNVSESISFENSFSNFNKTCDQLIAQEEEESSKLIFNVRREINASSVGNNKIDSNSFNDSQEMAVKADCLPNEKISEKSNEIENIQMENSEWLNDVFISSSNKIPKKDVSYSQSVFKDRSLVKSIKWRSPLVHSPTKKFSPIPRNRVFHFRRNFEQETPEKCNRSFSIIEESNGNLHKTMRDSIEVIPEKRKISSTTSNENLIKKRSKYELPLTDQDCTSDLEELCDMEDFGLKTGKKGMAANYYSQLLNSSASKEENAFKPEHLSEKDKENIPNLLENIETFSEDDLLANELSSEHHIQEEDDEKWFVKTNMKNIDLFCQTEPRQKDIINKTLPPHEDYMPPQSTYMPPHYSSQYFKVPEMPSDFHPSRQLIYDAPLDYYPGYPISVPPYPHICCTHHPNMKNYYVPTSPWMNSRYMPQNYIEHQVSYKAPSSVYEEPVRVRPHFFSQPTLNRPKEPVNERTPFKEIFSPKPKSYEIRRDVHYGSQTLNSAQSNFEEGLNHTLVLPSPGSYADMRYVDKTSNHMAGPFRNNIHSFNRFER</sequence>
<evidence type="ECO:0000256" key="7">
    <source>
        <dbReference type="ARBA" id="ARBA00023254"/>
    </source>
</evidence>
<dbReference type="InterPro" id="IPR036388">
    <property type="entry name" value="WH-like_DNA-bd_sf"/>
</dbReference>
<name>A0ABD1F4X2_HYPHA</name>
<dbReference type="GO" id="GO:0005524">
    <property type="term" value="F:ATP binding"/>
    <property type="evidence" value="ECO:0007669"/>
    <property type="project" value="UniProtKB-KW"/>
</dbReference>
<keyword evidence="7" id="KW-0469">Meiosis</keyword>
<evidence type="ECO:0000313" key="13">
    <source>
        <dbReference type="EMBL" id="KAL1512518.1"/>
    </source>
</evidence>
<evidence type="ECO:0000256" key="4">
    <source>
        <dbReference type="ARBA" id="ARBA00022806"/>
    </source>
</evidence>
<keyword evidence="5" id="KW-0067">ATP-binding</keyword>
<evidence type="ECO:0000256" key="5">
    <source>
        <dbReference type="ARBA" id="ARBA00022840"/>
    </source>
</evidence>
<comment type="catalytic activity">
    <reaction evidence="10">
        <text>ATP + H2O = ADP + phosphate + H(+)</text>
        <dbReference type="Rhea" id="RHEA:13065"/>
        <dbReference type="ChEBI" id="CHEBI:15377"/>
        <dbReference type="ChEBI" id="CHEBI:15378"/>
        <dbReference type="ChEBI" id="CHEBI:30616"/>
        <dbReference type="ChEBI" id="CHEBI:43474"/>
        <dbReference type="ChEBI" id="CHEBI:456216"/>
        <dbReference type="EC" id="5.6.2.4"/>
    </reaction>
</comment>